<evidence type="ECO:0000313" key="3">
    <source>
        <dbReference type="Proteomes" id="UP000541558"/>
    </source>
</evidence>
<reference evidence="2 3" key="1">
    <citation type="journal article" date="2020" name="ISME J.">
        <title>Uncovering the hidden diversity of litter-decomposition mechanisms in mushroom-forming fungi.</title>
        <authorList>
            <person name="Floudas D."/>
            <person name="Bentzer J."/>
            <person name="Ahren D."/>
            <person name="Johansson T."/>
            <person name="Persson P."/>
            <person name="Tunlid A."/>
        </authorList>
    </citation>
    <scope>NUCLEOTIDE SEQUENCE [LARGE SCALE GENOMIC DNA]</scope>
    <source>
        <strain evidence="2 3">CBS 175.51</strain>
    </source>
</reference>
<accession>A0A8H5FDM1</accession>
<evidence type="ECO:0000313" key="2">
    <source>
        <dbReference type="EMBL" id="KAF5333265.1"/>
    </source>
</evidence>
<evidence type="ECO:0000256" key="1">
    <source>
        <dbReference type="SAM" id="MobiDB-lite"/>
    </source>
</evidence>
<gene>
    <name evidence="2" type="ORF">D9611_002416</name>
</gene>
<keyword evidence="3" id="KW-1185">Reference proteome</keyword>
<name>A0A8H5FDM1_9AGAR</name>
<feature type="compositionally biased region" description="Low complexity" evidence="1">
    <location>
        <begin position="66"/>
        <end position="81"/>
    </location>
</feature>
<comment type="caution">
    <text evidence="2">The sequence shown here is derived from an EMBL/GenBank/DDBJ whole genome shotgun (WGS) entry which is preliminary data.</text>
</comment>
<dbReference type="AlphaFoldDB" id="A0A8H5FDM1"/>
<protein>
    <submittedName>
        <fullName evidence="2">Uncharacterized protein</fullName>
    </submittedName>
</protein>
<organism evidence="2 3">
    <name type="scientific">Ephemerocybe angulata</name>
    <dbReference type="NCBI Taxonomy" id="980116"/>
    <lineage>
        <taxon>Eukaryota</taxon>
        <taxon>Fungi</taxon>
        <taxon>Dikarya</taxon>
        <taxon>Basidiomycota</taxon>
        <taxon>Agaricomycotina</taxon>
        <taxon>Agaricomycetes</taxon>
        <taxon>Agaricomycetidae</taxon>
        <taxon>Agaricales</taxon>
        <taxon>Agaricineae</taxon>
        <taxon>Psathyrellaceae</taxon>
        <taxon>Ephemerocybe</taxon>
    </lineage>
</organism>
<dbReference type="Proteomes" id="UP000541558">
    <property type="component" value="Unassembled WGS sequence"/>
</dbReference>
<feature type="region of interest" description="Disordered" evidence="1">
    <location>
        <begin position="57"/>
        <end position="90"/>
    </location>
</feature>
<dbReference type="EMBL" id="JAACJK010000109">
    <property type="protein sequence ID" value="KAF5333265.1"/>
    <property type="molecule type" value="Genomic_DNA"/>
</dbReference>
<sequence length="90" mass="9837">MSFSSSHSSYSLYPAASCGPNAFNLFAATSNPRDNHVMCGELGEVLRSSRAVNMPTRQASYQDYASHSSPSSLRSTKSSRSPIKRWFGIN</sequence>
<proteinExistence type="predicted"/>